<comment type="caution">
    <text evidence="1">The sequence shown here is derived from an EMBL/GenBank/DDBJ whole genome shotgun (WGS) entry which is preliminary data.</text>
</comment>
<dbReference type="AlphaFoldDB" id="A0A1Y2FLY4"/>
<protein>
    <submittedName>
        <fullName evidence="1">Uncharacterized protein</fullName>
    </submittedName>
</protein>
<keyword evidence="2" id="KW-1185">Reference proteome</keyword>
<dbReference type="GeneID" id="63788728"/>
<name>A0A1Y2FLY4_PROLT</name>
<dbReference type="Proteomes" id="UP000193685">
    <property type="component" value="Unassembled WGS sequence"/>
</dbReference>
<dbReference type="EMBL" id="MCFI01000005">
    <property type="protein sequence ID" value="ORY84983.1"/>
    <property type="molecule type" value="Genomic_DNA"/>
</dbReference>
<accession>A0A1Y2FLY4</accession>
<gene>
    <name evidence="1" type="ORF">BCR37DRAFT_407914</name>
</gene>
<reference evidence="1 2" key="1">
    <citation type="submission" date="2016-07" db="EMBL/GenBank/DDBJ databases">
        <title>Pervasive Adenine N6-methylation of Active Genes in Fungi.</title>
        <authorList>
            <consortium name="DOE Joint Genome Institute"/>
            <person name="Mondo S.J."/>
            <person name="Dannebaum R.O."/>
            <person name="Kuo R.C."/>
            <person name="Labutti K."/>
            <person name="Haridas S."/>
            <person name="Kuo A."/>
            <person name="Salamov A."/>
            <person name="Ahrendt S.R."/>
            <person name="Lipzen A."/>
            <person name="Sullivan W."/>
            <person name="Andreopoulos W.B."/>
            <person name="Clum A."/>
            <person name="Lindquist E."/>
            <person name="Daum C."/>
            <person name="Ramamoorthy G.K."/>
            <person name="Gryganskyi A."/>
            <person name="Culley D."/>
            <person name="Magnuson J.K."/>
            <person name="James T.Y."/>
            <person name="O'Malley M.A."/>
            <person name="Stajich J.E."/>
            <person name="Spatafora J.W."/>
            <person name="Visel A."/>
            <person name="Grigoriev I.V."/>
        </authorList>
    </citation>
    <scope>NUCLEOTIDE SEQUENCE [LARGE SCALE GENOMIC DNA]</scope>
    <source>
        <strain evidence="1 2">12-1054</strain>
    </source>
</reference>
<evidence type="ECO:0000313" key="2">
    <source>
        <dbReference type="Proteomes" id="UP000193685"/>
    </source>
</evidence>
<evidence type="ECO:0000313" key="1">
    <source>
        <dbReference type="EMBL" id="ORY84983.1"/>
    </source>
</evidence>
<sequence>MADFPRLLRTLLLDFLTRLLFTLSNPGSWSTFSSAAATTVIQNIITELLMPLQCPSSLSLTLLIVLHISLVQLSLQITQMLSAFRVSIPGSANETNDLNPSWPGISLSFEDPTLWNNLIAAFGQEQVLALPHNHLTRRHCYSATFPYIVFKPLNNAENTGIAATQESCRAFCENEMMQYSMQLSAELRQPVASDRSKCFQDQSFAFEVQESIHHHAGASCAISAAENRGQCPYAPSTCACRVVVRLK</sequence>
<proteinExistence type="predicted"/>
<dbReference type="RefSeq" id="XP_040726766.1">
    <property type="nucleotide sequence ID" value="XM_040872129.1"/>
</dbReference>
<organism evidence="1 2">
    <name type="scientific">Protomyces lactucae-debilis</name>
    <dbReference type="NCBI Taxonomy" id="2754530"/>
    <lineage>
        <taxon>Eukaryota</taxon>
        <taxon>Fungi</taxon>
        <taxon>Dikarya</taxon>
        <taxon>Ascomycota</taxon>
        <taxon>Taphrinomycotina</taxon>
        <taxon>Taphrinomycetes</taxon>
        <taxon>Taphrinales</taxon>
        <taxon>Protomycetaceae</taxon>
        <taxon>Protomyces</taxon>
    </lineage>
</organism>